<accession>A0ABT3P7K8</accession>
<dbReference type="InterPro" id="IPR001173">
    <property type="entry name" value="Glyco_trans_2-like"/>
</dbReference>
<dbReference type="CDD" id="cd04186">
    <property type="entry name" value="GT_2_like_c"/>
    <property type="match status" value="1"/>
</dbReference>
<feature type="domain" description="Glycosyltransferase 2-like" evidence="1">
    <location>
        <begin position="298"/>
        <end position="427"/>
    </location>
</feature>
<sequence length="568" mass="63872">MIKKLSMLTVKAAVGLLPVGVKKSLKKNARLTEFYSRSLQRSGLFFGFPSPKKLQALYNKRLNQQARELSEYAITQTKCQVVIAGDNATKVLHTITSFDEEYLAIVTLIVEDEIFSQISAAINNHIIVKPFSTFADIDSTPALLIRQGESVDTKRLLQTLTKYNASLEGQVTYFDWHYVDKKGTPVDPQLLPDWNPDLQLSTGYIKTAIWLQNPVEWLQRFPLNNNYYCWLAKFGLANESAVFHIPYSILAAPGSYAEDKIDLVALANEPADKAAGTVDKNNAVVNLMWPLHTAPLVSLIIPTYNGKELVRGCIESILEKTTYQNYEIILVDNNSDDPACLAYFEQLNRDPKITVLKFPYPFNYSAINNFAVKHAKGEIIGLINNDIEIITPEWLEYMAGHAMRANIGCVGAKLLYADGRLQHAGVVLGYGGGAGHAHKYFPRNHAGYLKRIVATHNYSAVTAACLLVKKTLFNEVGGLDESNLKVAFNDVDFCLRVRETGVHNLYCAEAEMFHYESISRGLDISPEKAQRFKQELDFLQTNWVSYIEHDPAYNPNLTLRRENFSIKE</sequence>
<evidence type="ECO:0000313" key="3">
    <source>
        <dbReference type="Proteomes" id="UP001142810"/>
    </source>
</evidence>
<name>A0ABT3P7K8_9ALTE</name>
<evidence type="ECO:0000313" key="2">
    <source>
        <dbReference type="EMBL" id="MCW8108076.1"/>
    </source>
</evidence>
<keyword evidence="3" id="KW-1185">Reference proteome</keyword>
<evidence type="ECO:0000259" key="1">
    <source>
        <dbReference type="Pfam" id="PF00535"/>
    </source>
</evidence>
<dbReference type="Pfam" id="PF00535">
    <property type="entry name" value="Glycos_transf_2"/>
    <property type="match status" value="1"/>
</dbReference>
<organism evidence="2 3">
    <name type="scientific">Alteromonas aquimaris</name>
    <dbReference type="NCBI Taxonomy" id="2998417"/>
    <lineage>
        <taxon>Bacteria</taxon>
        <taxon>Pseudomonadati</taxon>
        <taxon>Pseudomonadota</taxon>
        <taxon>Gammaproteobacteria</taxon>
        <taxon>Alteromonadales</taxon>
        <taxon>Alteromonadaceae</taxon>
        <taxon>Alteromonas/Salinimonas group</taxon>
        <taxon>Alteromonas</taxon>
    </lineage>
</organism>
<dbReference type="EMBL" id="JAPFRD010000006">
    <property type="protein sequence ID" value="MCW8108076.1"/>
    <property type="molecule type" value="Genomic_DNA"/>
</dbReference>
<dbReference type="PANTHER" id="PTHR43179">
    <property type="entry name" value="RHAMNOSYLTRANSFERASE WBBL"/>
    <property type="match status" value="1"/>
</dbReference>
<dbReference type="PANTHER" id="PTHR43179:SF7">
    <property type="entry name" value="RHAMNOSYLTRANSFERASE WBBL"/>
    <property type="match status" value="1"/>
</dbReference>
<dbReference type="Gene3D" id="3.90.550.10">
    <property type="entry name" value="Spore Coat Polysaccharide Biosynthesis Protein SpsA, Chain A"/>
    <property type="match status" value="1"/>
</dbReference>
<dbReference type="RefSeq" id="WP_265616771.1">
    <property type="nucleotide sequence ID" value="NZ_JAPFRD010000006.1"/>
</dbReference>
<reference evidence="2" key="1">
    <citation type="submission" date="2022-11" db="EMBL/GenBank/DDBJ databases">
        <title>Alteromonas sp. nov., isolated from sea water of the Qingdao.</title>
        <authorList>
            <person name="Wang Q."/>
        </authorList>
    </citation>
    <scope>NUCLEOTIDE SEQUENCE</scope>
    <source>
        <strain evidence="2">ASW11-7</strain>
    </source>
</reference>
<protein>
    <submittedName>
        <fullName evidence="2">Glycosyltransferase family 2 protein</fullName>
    </submittedName>
</protein>
<proteinExistence type="predicted"/>
<gene>
    <name evidence="2" type="ORF">OPS25_06150</name>
</gene>
<dbReference type="SUPFAM" id="SSF53448">
    <property type="entry name" value="Nucleotide-diphospho-sugar transferases"/>
    <property type="match status" value="1"/>
</dbReference>
<dbReference type="Proteomes" id="UP001142810">
    <property type="component" value="Unassembled WGS sequence"/>
</dbReference>
<dbReference type="InterPro" id="IPR029044">
    <property type="entry name" value="Nucleotide-diphossugar_trans"/>
</dbReference>
<comment type="caution">
    <text evidence="2">The sequence shown here is derived from an EMBL/GenBank/DDBJ whole genome shotgun (WGS) entry which is preliminary data.</text>
</comment>